<dbReference type="OrthoDB" id="9775140at2"/>
<dbReference type="CDD" id="cd03375">
    <property type="entry name" value="TPP_OGFOR"/>
    <property type="match status" value="1"/>
</dbReference>
<protein>
    <submittedName>
        <fullName evidence="3">2-oxoglutarate ferredoxin oxidoreductase, beta subunit</fullName>
    </submittedName>
</protein>
<dbReference type="Pfam" id="PF02775">
    <property type="entry name" value="TPP_enzyme_C"/>
    <property type="match status" value="1"/>
</dbReference>
<dbReference type="Proteomes" id="UP000199337">
    <property type="component" value="Unassembled WGS sequence"/>
</dbReference>
<keyword evidence="4" id="KW-1185">Reference proteome</keyword>
<name>A0A1I2YNF9_9FIRM</name>
<dbReference type="RefSeq" id="WP_092474633.1">
    <property type="nucleotide sequence ID" value="NZ_FOOX01000022.1"/>
</dbReference>
<dbReference type="GO" id="GO:0030976">
    <property type="term" value="F:thiamine pyrophosphate binding"/>
    <property type="evidence" value="ECO:0007669"/>
    <property type="project" value="InterPro"/>
</dbReference>
<gene>
    <name evidence="3" type="ORF">SAMN05660649_04517</name>
</gene>
<evidence type="ECO:0000313" key="4">
    <source>
        <dbReference type="Proteomes" id="UP000199337"/>
    </source>
</evidence>
<dbReference type="PANTHER" id="PTHR48084:SF1">
    <property type="entry name" value="2-OXOGLUTARATE SYNTHASE SUBUNIT KORB"/>
    <property type="match status" value="1"/>
</dbReference>
<dbReference type="InterPro" id="IPR029061">
    <property type="entry name" value="THDP-binding"/>
</dbReference>
<accession>A0A1I2YNF9</accession>
<sequence>MHLLGEKYLRKKALPLLWCPGCGNGTILNATVRAIDNSGIRERLALVGGIGCSGWIPVYIDADVLHVLHGRAIPFATGLKMSDPDRKVIVFSGDGDCLGIGGNHFIHGARRNIDLTVIMVHNQIYGMTGGQVAPTTPTAYKTKTSPYGNPEMPFDACELAWASGATYIARWTTAHPRQLSKAITEAIDHRGFSFVEVLTQCPTQAGRVIHGTADPAKLLDMIKASTISVSAATEKSAEELAGKFLIGTLHHDTQRPEFAGYYYEKIHRAAAAN</sequence>
<dbReference type="GO" id="GO:0016625">
    <property type="term" value="F:oxidoreductase activity, acting on the aldehyde or oxo group of donors, iron-sulfur protein as acceptor"/>
    <property type="evidence" value="ECO:0007669"/>
    <property type="project" value="UniProtKB-ARBA"/>
</dbReference>
<dbReference type="SUPFAM" id="SSF52518">
    <property type="entry name" value="Thiamin diphosphate-binding fold (THDP-binding)"/>
    <property type="match status" value="1"/>
</dbReference>
<keyword evidence="1" id="KW-0560">Oxidoreductase</keyword>
<dbReference type="Gene3D" id="3.40.50.970">
    <property type="match status" value="1"/>
</dbReference>
<dbReference type="PANTHER" id="PTHR48084">
    <property type="entry name" value="2-OXOGLUTARATE OXIDOREDUCTASE SUBUNIT KORB-RELATED"/>
    <property type="match status" value="1"/>
</dbReference>
<dbReference type="EMBL" id="FOOX01000022">
    <property type="protein sequence ID" value="SFH27204.1"/>
    <property type="molecule type" value="Genomic_DNA"/>
</dbReference>
<feature type="domain" description="Thiamine pyrophosphate enzyme TPP-binding" evidence="2">
    <location>
        <begin position="59"/>
        <end position="197"/>
    </location>
</feature>
<evidence type="ECO:0000313" key="3">
    <source>
        <dbReference type="EMBL" id="SFH27204.1"/>
    </source>
</evidence>
<dbReference type="InterPro" id="IPR011766">
    <property type="entry name" value="TPP_enzyme_TPP-bd"/>
</dbReference>
<reference evidence="4" key="1">
    <citation type="submission" date="2016-10" db="EMBL/GenBank/DDBJ databases">
        <authorList>
            <person name="Varghese N."/>
            <person name="Submissions S."/>
        </authorList>
    </citation>
    <scope>NUCLEOTIDE SEQUENCE [LARGE SCALE GENOMIC DNA]</scope>
    <source>
        <strain evidence="4">DSM 17038</strain>
    </source>
</reference>
<dbReference type="InterPro" id="IPR051457">
    <property type="entry name" value="2-oxoacid:Fd_oxidoreductase"/>
</dbReference>
<proteinExistence type="predicted"/>
<evidence type="ECO:0000256" key="1">
    <source>
        <dbReference type="ARBA" id="ARBA00023002"/>
    </source>
</evidence>
<dbReference type="GO" id="GO:0045333">
    <property type="term" value="P:cellular respiration"/>
    <property type="evidence" value="ECO:0007669"/>
    <property type="project" value="UniProtKB-ARBA"/>
</dbReference>
<dbReference type="AlphaFoldDB" id="A0A1I2YNF9"/>
<organism evidence="3 4">
    <name type="scientific">Desulfotruncus arcticus DSM 17038</name>
    <dbReference type="NCBI Taxonomy" id="1121424"/>
    <lineage>
        <taxon>Bacteria</taxon>
        <taxon>Bacillati</taxon>
        <taxon>Bacillota</taxon>
        <taxon>Clostridia</taxon>
        <taxon>Eubacteriales</taxon>
        <taxon>Desulfallaceae</taxon>
        <taxon>Desulfotruncus</taxon>
    </lineage>
</organism>
<evidence type="ECO:0000259" key="2">
    <source>
        <dbReference type="Pfam" id="PF02775"/>
    </source>
</evidence>
<dbReference type="STRING" id="341036.SAMN05660649_04517"/>